<evidence type="ECO:0000313" key="1">
    <source>
        <dbReference type="EMBL" id="KAA6371857.1"/>
    </source>
</evidence>
<dbReference type="Proteomes" id="UP000324800">
    <property type="component" value="Unassembled WGS sequence"/>
</dbReference>
<evidence type="ECO:0000313" key="2">
    <source>
        <dbReference type="Proteomes" id="UP000324800"/>
    </source>
</evidence>
<gene>
    <name evidence="1" type="ORF">EZS28_032617</name>
</gene>
<sequence>MDRVEIQGEKDVEMRSQMVVTYYYPLSVIIKSINYSRLDRRVNEFRYSLNWHQFPLFNPDQCWQCSNILDKISPQTFQPSKECYISAKIQ</sequence>
<dbReference type="AlphaFoldDB" id="A0A5J4UN54"/>
<comment type="caution">
    <text evidence="1">The sequence shown here is derived from an EMBL/GenBank/DDBJ whole genome shotgun (WGS) entry which is preliminary data.</text>
</comment>
<reference evidence="1 2" key="1">
    <citation type="submission" date="2019-03" db="EMBL/GenBank/DDBJ databases">
        <title>Single cell metagenomics reveals metabolic interactions within the superorganism composed of flagellate Streblomastix strix and complex community of Bacteroidetes bacteria on its surface.</title>
        <authorList>
            <person name="Treitli S.C."/>
            <person name="Kolisko M."/>
            <person name="Husnik F."/>
            <person name="Keeling P."/>
            <person name="Hampl V."/>
        </authorList>
    </citation>
    <scope>NUCLEOTIDE SEQUENCE [LARGE SCALE GENOMIC DNA]</scope>
    <source>
        <strain evidence="1">ST1C</strain>
    </source>
</reference>
<organism evidence="1 2">
    <name type="scientific">Streblomastix strix</name>
    <dbReference type="NCBI Taxonomy" id="222440"/>
    <lineage>
        <taxon>Eukaryota</taxon>
        <taxon>Metamonada</taxon>
        <taxon>Preaxostyla</taxon>
        <taxon>Oxymonadida</taxon>
        <taxon>Streblomastigidae</taxon>
        <taxon>Streblomastix</taxon>
    </lineage>
</organism>
<accession>A0A5J4UN54</accession>
<protein>
    <submittedName>
        <fullName evidence="1">Uncharacterized protein</fullName>
    </submittedName>
</protein>
<proteinExistence type="predicted"/>
<dbReference type="EMBL" id="SNRW01014098">
    <property type="protein sequence ID" value="KAA6371857.1"/>
    <property type="molecule type" value="Genomic_DNA"/>
</dbReference>
<name>A0A5J4UN54_9EUKA</name>